<dbReference type="Gene3D" id="3.90.190.20">
    <property type="entry name" value="Mur ligase, C-terminal domain"/>
    <property type="match status" value="1"/>
</dbReference>
<dbReference type="EMBL" id="AZQP01000004">
    <property type="protein sequence ID" value="EYE89454.1"/>
    <property type="molecule type" value="Genomic_DNA"/>
</dbReference>
<dbReference type="Proteomes" id="UP000019681">
    <property type="component" value="Unassembled WGS sequence"/>
</dbReference>
<dbReference type="RefSeq" id="WP_051514828.1">
    <property type="nucleotide sequence ID" value="NZ_AZQP01000004.1"/>
</dbReference>
<dbReference type="Pfam" id="PF08245">
    <property type="entry name" value="Mur_ligase_M"/>
    <property type="match status" value="1"/>
</dbReference>
<dbReference type="PANTHER" id="PTHR43024:SF1">
    <property type="entry name" value="UDP-N-ACETYLMURAMOYL-TRIPEPTIDE--D-ALANYL-D-ALANINE LIGASE"/>
    <property type="match status" value="1"/>
</dbReference>
<comment type="caution">
    <text evidence="6">The sequence shown here is derived from an EMBL/GenBank/DDBJ whole genome shotgun (WGS) entry which is preliminary data.</text>
</comment>
<sequence length="451" mass="51031">MKPLQLKDIVLKIGGVVLSGNDNFIVKNVTTKPYGIYDNTLYFHFNKSRKIKADVLNNLSSVAIITENPWIFKEIFNKTTIVKVPDIKKAYWRFVDYYRNLFPIPIVAITGTCGKTTTREMIKHILRRKYNVKGTVKNRNSAYNSLSYLLDIDERTEAGVYEAAVNSPGNLSYTVRHFKPQIRILLNIGVYHLKHCKTPEAYVKAKSEILHGMKDDDILILNADDERIKTIDISRAKKIIYFGYDQSSDFRIKAADYYKNGIKFSFYYRNQIYQGFIKGLGKHNVYNALASIAAVSSLGISIPDALSALKSFNPVEHRLQLRKGPKGSIIIDDNYNNTPPALKAALEVLKDIAGKKKKIAILGYMYNLGTSQYAMEQYAEMGKKAVEVGVDLIVVVGSIPVDIGKKALELGMDKDKVIFIPKGRYVRNFILPYLNENTIVLLKAPENHVNL</sequence>
<evidence type="ECO:0000259" key="5">
    <source>
        <dbReference type="Pfam" id="PF08245"/>
    </source>
</evidence>
<gene>
    <name evidence="6" type="ORF">Q428_02390</name>
</gene>
<evidence type="ECO:0000256" key="2">
    <source>
        <dbReference type="ARBA" id="ARBA00022741"/>
    </source>
</evidence>
<evidence type="ECO:0000256" key="1">
    <source>
        <dbReference type="ARBA" id="ARBA00022598"/>
    </source>
</evidence>
<dbReference type="Gene3D" id="3.40.1190.10">
    <property type="entry name" value="Mur-like, catalytic domain"/>
    <property type="match status" value="1"/>
</dbReference>
<dbReference type="InterPro" id="IPR013221">
    <property type="entry name" value="Mur_ligase_cen"/>
</dbReference>
<dbReference type="Pfam" id="PF02875">
    <property type="entry name" value="Mur_ligase_C"/>
    <property type="match status" value="1"/>
</dbReference>
<dbReference type="AlphaFoldDB" id="A0A017RYH4"/>
<keyword evidence="3" id="KW-0067">ATP-binding</keyword>
<dbReference type="InterPro" id="IPR004101">
    <property type="entry name" value="Mur_ligase_C"/>
</dbReference>
<feature type="domain" description="Mur ligase C-terminal" evidence="4">
    <location>
        <begin position="317"/>
        <end position="443"/>
    </location>
</feature>
<dbReference type="SUPFAM" id="SSF53244">
    <property type="entry name" value="MurD-like peptide ligases, peptide-binding domain"/>
    <property type="match status" value="1"/>
</dbReference>
<evidence type="ECO:0000259" key="4">
    <source>
        <dbReference type="Pfam" id="PF02875"/>
    </source>
</evidence>
<dbReference type="STRING" id="1403537.Q428_02390"/>
<dbReference type="GO" id="GO:0005524">
    <property type="term" value="F:ATP binding"/>
    <property type="evidence" value="ECO:0007669"/>
    <property type="project" value="UniProtKB-KW"/>
</dbReference>
<feature type="domain" description="Mur ligase central" evidence="5">
    <location>
        <begin position="109"/>
        <end position="295"/>
    </location>
</feature>
<evidence type="ECO:0000313" key="7">
    <source>
        <dbReference type="Proteomes" id="UP000019681"/>
    </source>
</evidence>
<evidence type="ECO:0000256" key="3">
    <source>
        <dbReference type="ARBA" id="ARBA00022840"/>
    </source>
</evidence>
<dbReference type="GO" id="GO:0016881">
    <property type="term" value="F:acid-amino acid ligase activity"/>
    <property type="evidence" value="ECO:0007669"/>
    <property type="project" value="InterPro"/>
</dbReference>
<keyword evidence="1 6" id="KW-0436">Ligase</keyword>
<name>A0A017RYH4_9CLOT</name>
<organism evidence="6 7">
    <name type="scientific">Fervidicella metallireducens AeB</name>
    <dbReference type="NCBI Taxonomy" id="1403537"/>
    <lineage>
        <taxon>Bacteria</taxon>
        <taxon>Bacillati</taxon>
        <taxon>Bacillota</taxon>
        <taxon>Clostridia</taxon>
        <taxon>Eubacteriales</taxon>
        <taxon>Clostridiaceae</taxon>
        <taxon>Fervidicella</taxon>
    </lineage>
</organism>
<dbReference type="InterPro" id="IPR051046">
    <property type="entry name" value="MurCDEF_CellWall_CoF430Synth"/>
</dbReference>
<dbReference type="SUPFAM" id="SSF53623">
    <property type="entry name" value="MurD-like peptide ligases, catalytic domain"/>
    <property type="match status" value="1"/>
</dbReference>
<dbReference type="PANTHER" id="PTHR43024">
    <property type="entry name" value="UDP-N-ACETYLMURAMOYL-TRIPEPTIDE--D-ALANYL-D-ALANINE LIGASE"/>
    <property type="match status" value="1"/>
</dbReference>
<dbReference type="InterPro" id="IPR036615">
    <property type="entry name" value="Mur_ligase_C_dom_sf"/>
</dbReference>
<protein>
    <submittedName>
        <fullName evidence="6">Mur ligase</fullName>
    </submittedName>
</protein>
<proteinExistence type="predicted"/>
<reference evidence="6 7" key="1">
    <citation type="journal article" date="2014" name="Genome Announc.">
        <title>Draft Genome Sequence of Fervidicella metallireducens Strain AeBT, an Iron-Reducing Thermoanaerobe from the Great Artesian Basin.</title>
        <authorList>
            <person name="Patel B.K."/>
        </authorList>
    </citation>
    <scope>NUCLEOTIDE SEQUENCE [LARGE SCALE GENOMIC DNA]</scope>
    <source>
        <strain evidence="6 7">AeB</strain>
    </source>
</reference>
<keyword evidence="2" id="KW-0547">Nucleotide-binding</keyword>
<dbReference type="InterPro" id="IPR036565">
    <property type="entry name" value="Mur-like_cat_sf"/>
</dbReference>
<accession>A0A017RYH4</accession>
<evidence type="ECO:0000313" key="6">
    <source>
        <dbReference type="EMBL" id="EYE89454.1"/>
    </source>
</evidence>
<keyword evidence="7" id="KW-1185">Reference proteome</keyword>